<dbReference type="InterPro" id="IPR050665">
    <property type="entry name" value="Cytochrome_P450_Monooxygen"/>
</dbReference>
<dbReference type="EMBL" id="JAYWIO010000006">
    <property type="protein sequence ID" value="KAK7257367.1"/>
    <property type="molecule type" value="Genomic_DNA"/>
</dbReference>
<sequence length="521" mass="59503">METYPTATTIVVTLILAVIPIWAWQKLNSLWLRPKRLERFLRAQGLHGDPYKLLSADNQKQYHMLKMQQEAKSKSIGFSNGVAPSVFSPVHQTVTKYGKNSFLWEGTDAKVIITEPEQVKEVFNKMQEFQKPDLSPIAKLLGTGLPQYNGKKWAKHRKIINPAFHTEKLKNMLPAFFQSCNDMISKWEGMLSSDGTCETDVWPFLQILTCDVISRTAFGSSYEEGTRIFELLRKQAYLLMTRRYRHIPGWWLLPNSTNRKVKEIKKDMNASLEGIIKKREKALKNGEATNSDLLGILLESNHNESQGHENNKAAGMSIQDVKEECKLFYNAGQETTSTLLVWTMVLLGRYPEWQDRARQEVLHVFGTQNPNYDGLSRLKIVTMILYEVLRLYPPAIYFNRAVKKNVKLGKLSLPAGVRVSLPILLIHHDNNLWSNDAKEFKPERFSEGIAKATKGQVSYFPFGWGPRICIGQNFALLEAKMALSLILKKFSFELSPAYTHVPTTVLTLQPKHGAHIILRKL</sequence>
<dbReference type="GO" id="GO:0016020">
    <property type="term" value="C:membrane"/>
    <property type="evidence" value="ECO:0007669"/>
    <property type="project" value="UniProtKB-SubCell"/>
</dbReference>
<evidence type="ECO:0000313" key="14">
    <source>
        <dbReference type="EMBL" id="KAK7257367.1"/>
    </source>
</evidence>
<dbReference type="Gene3D" id="1.10.630.10">
    <property type="entry name" value="Cytochrome P450"/>
    <property type="match status" value="1"/>
</dbReference>
<evidence type="ECO:0000256" key="13">
    <source>
        <dbReference type="SAM" id="Phobius"/>
    </source>
</evidence>
<comment type="cofactor">
    <cofactor evidence="11">
        <name>heme</name>
        <dbReference type="ChEBI" id="CHEBI:30413"/>
    </cofactor>
</comment>
<keyword evidence="15" id="KW-1185">Reference proteome</keyword>
<evidence type="ECO:0000313" key="15">
    <source>
        <dbReference type="Proteomes" id="UP001372338"/>
    </source>
</evidence>
<evidence type="ECO:0000256" key="9">
    <source>
        <dbReference type="ARBA" id="ARBA00023033"/>
    </source>
</evidence>
<dbReference type="PROSITE" id="PS00086">
    <property type="entry name" value="CYTOCHROME_P450"/>
    <property type="match status" value="1"/>
</dbReference>
<keyword evidence="9 12" id="KW-0503">Monooxygenase</keyword>
<organism evidence="14 15">
    <name type="scientific">Crotalaria pallida</name>
    <name type="common">Smooth rattlebox</name>
    <name type="synonym">Crotalaria striata</name>
    <dbReference type="NCBI Taxonomy" id="3830"/>
    <lineage>
        <taxon>Eukaryota</taxon>
        <taxon>Viridiplantae</taxon>
        <taxon>Streptophyta</taxon>
        <taxon>Embryophyta</taxon>
        <taxon>Tracheophyta</taxon>
        <taxon>Spermatophyta</taxon>
        <taxon>Magnoliopsida</taxon>
        <taxon>eudicotyledons</taxon>
        <taxon>Gunneridae</taxon>
        <taxon>Pentapetalae</taxon>
        <taxon>rosids</taxon>
        <taxon>fabids</taxon>
        <taxon>Fabales</taxon>
        <taxon>Fabaceae</taxon>
        <taxon>Papilionoideae</taxon>
        <taxon>50 kb inversion clade</taxon>
        <taxon>genistoids sensu lato</taxon>
        <taxon>core genistoids</taxon>
        <taxon>Crotalarieae</taxon>
        <taxon>Crotalaria</taxon>
    </lineage>
</organism>
<keyword evidence="5 11" id="KW-0479">Metal-binding</keyword>
<comment type="caution">
    <text evidence="14">The sequence shown here is derived from an EMBL/GenBank/DDBJ whole genome shotgun (WGS) entry which is preliminary data.</text>
</comment>
<dbReference type="GO" id="GO:0020037">
    <property type="term" value="F:heme binding"/>
    <property type="evidence" value="ECO:0007669"/>
    <property type="project" value="InterPro"/>
</dbReference>
<dbReference type="Pfam" id="PF00067">
    <property type="entry name" value="p450"/>
    <property type="match status" value="1"/>
</dbReference>
<evidence type="ECO:0000256" key="12">
    <source>
        <dbReference type="RuleBase" id="RU000461"/>
    </source>
</evidence>
<evidence type="ECO:0000256" key="11">
    <source>
        <dbReference type="PIRSR" id="PIRSR602401-1"/>
    </source>
</evidence>
<keyword evidence="6 13" id="KW-1133">Transmembrane helix</keyword>
<evidence type="ECO:0000256" key="2">
    <source>
        <dbReference type="ARBA" id="ARBA00010617"/>
    </source>
</evidence>
<proteinExistence type="inferred from homology"/>
<keyword evidence="8 11" id="KW-0408">Iron</keyword>
<evidence type="ECO:0000256" key="8">
    <source>
        <dbReference type="ARBA" id="ARBA00023004"/>
    </source>
</evidence>
<evidence type="ECO:0008006" key="16">
    <source>
        <dbReference type="Google" id="ProtNLM"/>
    </source>
</evidence>
<accession>A0AAN9EHE4</accession>
<dbReference type="PRINTS" id="PR00385">
    <property type="entry name" value="P450"/>
</dbReference>
<protein>
    <recommendedName>
        <fullName evidence="16">Cytochrome P450</fullName>
    </recommendedName>
</protein>
<evidence type="ECO:0000256" key="1">
    <source>
        <dbReference type="ARBA" id="ARBA00004167"/>
    </source>
</evidence>
<keyword evidence="10 13" id="KW-0472">Membrane</keyword>
<dbReference type="PANTHER" id="PTHR24282">
    <property type="entry name" value="CYTOCHROME P450 FAMILY MEMBER"/>
    <property type="match status" value="1"/>
</dbReference>
<comment type="similarity">
    <text evidence="2 12">Belongs to the cytochrome P450 family.</text>
</comment>
<dbReference type="InterPro" id="IPR036396">
    <property type="entry name" value="Cyt_P450_sf"/>
</dbReference>
<dbReference type="Proteomes" id="UP001372338">
    <property type="component" value="Unassembled WGS sequence"/>
</dbReference>
<dbReference type="InterPro" id="IPR001128">
    <property type="entry name" value="Cyt_P450"/>
</dbReference>
<name>A0AAN9EHE4_CROPI</name>
<dbReference type="FunFam" id="1.10.630.10:FF:000029">
    <property type="entry name" value="Cytochrome P450 734A1"/>
    <property type="match status" value="1"/>
</dbReference>
<dbReference type="InterPro" id="IPR002401">
    <property type="entry name" value="Cyt_P450_E_grp-I"/>
</dbReference>
<dbReference type="CDD" id="cd20642">
    <property type="entry name" value="CYP72"/>
    <property type="match status" value="1"/>
</dbReference>
<dbReference type="PANTHER" id="PTHR24282:SF253">
    <property type="entry name" value="11-OXO-BETA-AMYRIN 30-OXIDASE"/>
    <property type="match status" value="1"/>
</dbReference>
<evidence type="ECO:0000256" key="4">
    <source>
        <dbReference type="ARBA" id="ARBA00022692"/>
    </source>
</evidence>
<feature type="binding site" description="axial binding residue" evidence="11">
    <location>
        <position position="469"/>
    </location>
    <ligand>
        <name>heme</name>
        <dbReference type="ChEBI" id="CHEBI:30413"/>
    </ligand>
    <ligandPart>
        <name>Fe</name>
        <dbReference type="ChEBI" id="CHEBI:18248"/>
    </ligandPart>
</feature>
<keyword evidence="4 13" id="KW-0812">Transmembrane</keyword>
<dbReference type="SUPFAM" id="SSF48264">
    <property type="entry name" value="Cytochrome P450"/>
    <property type="match status" value="1"/>
</dbReference>
<dbReference type="GO" id="GO:0005506">
    <property type="term" value="F:iron ion binding"/>
    <property type="evidence" value="ECO:0007669"/>
    <property type="project" value="InterPro"/>
</dbReference>
<reference evidence="14 15" key="1">
    <citation type="submission" date="2024-01" db="EMBL/GenBank/DDBJ databases">
        <title>The genomes of 5 underutilized Papilionoideae crops provide insights into root nodulation and disease resistanc.</title>
        <authorList>
            <person name="Yuan L."/>
        </authorList>
    </citation>
    <scope>NUCLEOTIDE SEQUENCE [LARGE SCALE GENOMIC DNA]</scope>
    <source>
        <strain evidence="14">ZHUSHIDOU_FW_LH</strain>
        <tissue evidence="14">Leaf</tissue>
    </source>
</reference>
<dbReference type="GO" id="GO:0004497">
    <property type="term" value="F:monooxygenase activity"/>
    <property type="evidence" value="ECO:0007669"/>
    <property type="project" value="UniProtKB-KW"/>
</dbReference>
<keyword evidence="7 12" id="KW-0560">Oxidoreductase</keyword>
<dbReference type="GO" id="GO:0016705">
    <property type="term" value="F:oxidoreductase activity, acting on paired donors, with incorporation or reduction of molecular oxygen"/>
    <property type="evidence" value="ECO:0007669"/>
    <property type="project" value="InterPro"/>
</dbReference>
<evidence type="ECO:0000256" key="10">
    <source>
        <dbReference type="ARBA" id="ARBA00023136"/>
    </source>
</evidence>
<dbReference type="InterPro" id="IPR017972">
    <property type="entry name" value="Cyt_P450_CS"/>
</dbReference>
<evidence type="ECO:0000256" key="3">
    <source>
        <dbReference type="ARBA" id="ARBA00022617"/>
    </source>
</evidence>
<keyword evidence="3 11" id="KW-0349">Heme</keyword>
<dbReference type="PRINTS" id="PR00463">
    <property type="entry name" value="EP450I"/>
</dbReference>
<gene>
    <name evidence="14" type="ORF">RIF29_31295</name>
</gene>
<dbReference type="AlphaFoldDB" id="A0AAN9EHE4"/>
<comment type="subcellular location">
    <subcellularLocation>
        <location evidence="1">Membrane</location>
        <topology evidence="1">Single-pass membrane protein</topology>
    </subcellularLocation>
</comment>
<evidence type="ECO:0000256" key="6">
    <source>
        <dbReference type="ARBA" id="ARBA00022989"/>
    </source>
</evidence>
<evidence type="ECO:0000256" key="5">
    <source>
        <dbReference type="ARBA" id="ARBA00022723"/>
    </source>
</evidence>
<feature type="transmembrane region" description="Helical" evidence="13">
    <location>
        <begin position="6"/>
        <end position="24"/>
    </location>
</feature>
<evidence type="ECO:0000256" key="7">
    <source>
        <dbReference type="ARBA" id="ARBA00023002"/>
    </source>
</evidence>